<sequence length="1125" mass="126356">MTTMPVDWDDNVIRRYLTPESHQKSREEFEKTHIDIDKIRADYLFPHPTNDEFVTQEEFRDAILKSNVNDDNRIFILRGETGSGKSQLCQWLEYQIGREESSGVDETHIALHVSRSQTRIEDIVEILTEPVDLDIQVGNVEDLSPKKVADAMVTNLDAYAPAAFRELTETEVKELTADRTGDDLRSILTRNLKEYQRAVASEDEDEIPDLLDEDDYRTLALSAFGKARGRDTIFPMLRGFLHDELSGKLNVGNFQEKLERISDEYVERGLRPVLICEDLTTFSVLKEQLLDHIFQLDSGHYDVVLGWTTGWEKDDLDTALGTSENTYTYMKDRAEGYLSTTDETGQAYFLTEDATVELARKYVSVIREESAATLDTDIPESEFDDLYPFNAEFIRRSYEHLVQDGNERRTPRLLLIRIVRECLTATTPPFESIEGNPYVKQFPTPVSLDLSGEIQSLAKWYGIPSADGNIQLPRGIPETFEVTVPDSVFENTDPVILQGTGSGPKRDFRLTHIEGLVEPGATVTVAASLNSRPEADVEVILDNDNVGLTGEDGSATVELPDEEREVTITAQTADLSDSLSLAVGTDSLTLTPTPSQPDVDDDVTIQAKFNGEAVTGVPIHKDGEEVGTTDEDGTVTITASDPPEMTISGEVEGVKEEITVTVKESGGSYPVDVELPGDEVDQQRFEYEQWLKSGEEYDSSETLRSGAVTVLESWYDPTRLANPNASATGVAGIYYARGSETPVSIQSVNERDGLSVDLPFGTEHDSIYEPLLWCGLSADDELPHEERYELNYDLLRGWATEEVSTFRSEMRSTIENCLPDGWTIEEFIIVAQYLLVNAGQGTTELNRSLVFEEYSSANSYSHPVGERFSSGHPYRAAYSNLTKSSSVPQDLAEGFFKLKANFIDDKRLSDAHESVVENLDSYITEAMYIDPVELPDAYRVGTTRSDATQKLTLLFERVAEYAQELNKLDPEDAEHVVDQVEKIDTWFDESHDAPQLRDIYGRLYEAVGKLDVSLMERWETQKERLDDADELHLLEFKQDVKDLRQIQSKTGPEFVSLLHKFEESKKRRVEWDIYAAIGEMIEIAKDIEIESSGGELEREIRNSDEMAAVLEQQSNAVDALGGDNQ</sequence>
<dbReference type="InterPro" id="IPR025662">
    <property type="entry name" value="Sigma_54_int_dom_ATP-bd_1"/>
</dbReference>
<dbReference type="RefSeq" id="WP_004966114.1">
    <property type="nucleotide sequence ID" value="NZ_AOLR01000037.1"/>
</dbReference>
<comment type="caution">
    <text evidence="1">The sequence shown here is derived from an EMBL/GenBank/DDBJ whole genome shotgun (WGS) entry which is preliminary data.</text>
</comment>
<accession>M0JQT8</accession>
<evidence type="ECO:0000313" key="1">
    <source>
        <dbReference type="EMBL" id="EMA09995.1"/>
    </source>
</evidence>
<keyword evidence="2" id="KW-1185">Reference proteome</keyword>
<dbReference type="EMBL" id="AOLR01000037">
    <property type="protein sequence ID" value="EMA09995.1"/>
    <property type="molecule type" value="Genomic_DNA"/>
</dbReference>
<organism evidence="1 2">
    <name type="scientific">Haloarcula marismortui ATCC 33800</name>
    <dbReference type="NCBI Taxonomy" id="662476"/>
    <lineage>
        <taxon>Archaea</taxon>
        <taxon>Methanobacteriati</taxon>
        <taxon>Methanobacteriota</taxon>
        <taxon>Stenosarchaea group</taxon>
        <taxon>Halobacteria</taxon>
        <taxon>Halobacteriales</taxon>
        <taxon>Haloarculaceae</taxon>
        <taxon>Haloarcula</taxon>
    </lineage>
</organism>
<evidence type="ECO:0000313" key="2">
    <source>
        <dbReference type="Proteomes" id="UP000011659"/>
    </source>
</evidence>
<dbReference type="PROSITE" id="PS00675">
    <property type="entry name" value="SIGMA54_INTERACT_1"/>
    <property type="match status" value="1"/>
</dbReference>
<dbReference type="Proteomes" id="UP000011659">
    <property type="component" value="Unassembled WGS sequence"/>
</dbReference>
<proteinExistence type="predicted"/>
<dbReference type="AlphaFoldDB" id="M0JQT8"/>
<protein>
    <submittedName>
        <fullName evidence="1">Uncharacterized protein</fullName>
    </submittedName>
</protein>
<dbReference type="PATRIC" id="fig|662476.7.peg.3662"/>
<gene>
    <name evidence="1" type="ORF">C436_18291</name>
</gene>
<reference evidence="1 2" key="1">
    <citation type="journal article" date="2014" name="PLoS Genet.">
        <title>Phylogenetically driven sequencing of extremely halophilic archaea reveals strategies for static and dynamic osmo-response.</title>
        <authorList>
            <person name="Becker E.A."/>
            <person name="Seitzer P.M."/>
            <person name="Tritt A."/>
            <person name="Larsen D."/>
            <person name="Krusor M."/>
            <person name="Yao A.I."/>
            <person name="Wu D."/>
            <person name="Madern D."/>
            <person name="Eisen J.A."/>
            <person name="Darling A.E."/>
            <person name="Facciotti M.T."/>
        </authorList>
    </citation>
    <scope>NUCLEOTIDE SEQUENCE [LARGE SCALE GENOMIC DNA]</scope>
    <source>
        <strain evidence="1 2">ATCC 33800</strain>
    </source>
</reference>
<name>M0JQT8_9EURY</name>
<dbReference type="InterPro" id="IPR027417">
    <property type="entry name" value="P-loop_NTPase"/>
</dbReference>
<dbReference type="SUPFAM" id="SSF52540">
    <property type="entry name" value="P-loop containing nucleoside triphosphate hydrolases"/>
    <property type="match status" value="1"/>
</dbReference>
<dbReference type="OrthoDB" id="242083at2157"/>